<dbReference type="PROSITE" id="PS51257">
    <property type="entry name" value="PROKAR_LIPOPROTEIN"/>
    <property type="match status" value="1"/>
</dbReference>
<evidence type="ECO:0008006" key="3">
    <source>
        <dbReference type="Google" id="ProtNLM"/>
    </source>
</evidence>
<comment type="caution">
    <text evidence="1">The sequence shown here is derived from an EMBL/GenBank/DDBJ whole genome shotgun (WGS) entry which is preliminary data.</text>
</comment>
<evidence type="ECO:0000313" key="1">
    <source>
        <dbReference type="EMBL" id="GJG59138.1"/>
    </source>
</evidence>
<dbReference type="RefSeq" id="WP_223925834.1">
    <property type="nucleotide sequence ID" value="NZ_BPTU01000001.1"/>
</dbReference>
<name>A0A9R1CAQ7_9BACT</name>
<gene>
    <name evidence="1" type="ORF">PRLR5076_19890</name>
</gene>
<protein>
    <recommendedName>
        <fullName evidence="3">Lipoprotein</fullName>
    </recommendedName>
</protein>
<dbReference type="EMBL" id="BPUB01000002">
    <property type="protein sequence ID" value="GJG59138.1"/>
    <property type="molecule type" value="Genomic_DNA"/>
</dbReference>
<dbReference type="AlphaFoldDB" id="A0A9R1CAQ7"/>
<organism evidence="1 2">
    <name type="scientific">Prevotella lacticifex</name>
    <dbReference type="NCBI Taxonomy" id="2854755"/>
    <lineage>
        <taxon>Bacteria</taxon>
        <taxon>Pseudomonadati</taxon>
        <taxon>Bacteroidota</taxon>
        <taxon>Bacteroidia</taxon>
        <taxon>Bacteroidales</taxon>
        <taxon>Prevotellaceae</taxon>
        <taxon>Prevotella</taxon>
    </lineage>
</organism>
<dbReference type="Proteomes" id="UP000825483">
    <property type="component" value="Unassembled WGS sequence"/>
</dbReference>
<keyword evidence="2" id="KW-1185">Reference proteome</keyword>
<accession>A0A9R1CAQ7</accession>
<evidence type="ECO:0000313" key="2">
    <source>
        <dbReference type="Proteomes" id="UP000825483"/>
    </source>
</evidence>
<proteinExistence type="predicted"/>
<sequence>MKNFLIILSVFALFASCQQSLEDRAAKEMAEYTRKNCPTPVVNNENVDSATFEPSTRTVHYYYKLHGEIDNAAIIAKHRKEMRAALLNDLRSDTKSKAFKDAGFGFHYTYRSASNPEKILLDENFTPKDYK</sequence>
<dbReference type="GeneID" id="72466824"/>
<reference evidence="1" key="1">
    <citation type="journal article" date="2022" name="Int. J. Syst. Evol. Microbiol.">
        <title>Prevotella lacticifex sp. nov., isolated from the rumen of cows.</title>
        <authorList>
            <person name="Shinkai T."/>
            <person name="Ikeyama N."/>
            <person name="Kumagai M."/>
            <person name="Ohmori H."/>
            <person name="Sakamoto M."/>
            <person name="Ohkuma M."/>
            <person name="Mitsumori M."/>
        </authorList>
    </citation>
    <scope>NUCLEOTIDE SEQUENCE</scope>
    <source>
        <strain evidence="1">R5076</strain>
    </source>
</reference>